<dbReference type="EMBL" id="JBHUHZ010000001">
    <property type="protein sequence ID" value="MFD2162276.1"/>
    <property type="molecule type" value="Genomic_DNA"/>
</dbReference>
<name>A0ABW4ZKG5_9SPHI</name>
<keyword evidence="3" id="KW-1185">Reference proteome</keyword>
<dbReference type="PROSITE" id="PS51257">
    <property type="entry name" value="PROKAR_LIPOPROTEIN"/>
    <property type="match status" value="1"/>
</dbReference>
<evidence type="ECO:0000259" key="1">
    <source>
        <dbReference type="Pfam" id="PF15631"/>
    </source>
</evidence>
<dbReference type="RefSeq" id="WP_379125514.1">
    <property type="nucleotide sequence ID" value="NZ_JBHUHZ010000001.1"/>
</dbReference>
<sequence>MKEIIAFKFPILLIAILLLSCIELKEKKLDNDDYVPNEETAIKIAEAVWLPIYGKKIYKNEPFEATLMNDSVWVVMGTLKEQKGGVPYIEIRKKDCKILKVIHGK</sequence>
<comment type="caution">
    <text evidence="2">The sequence shown here is derived from an EMBL/GenBank/DDBJ whole genome shotgun (WGS) entry which is preliminary data.</text>
</comment>
<dbReference type="Pfam" id="PF15631">
    <property type="entry name" value="Imm-NTF2-2"/>
    <property type="match status" value="1"/>
</dbReference>
<evidence type="ECO:0000313" key="2">
    <source>
        <dbReference type="EMBL" id="MFD2162276.1"/>
    </source>
</evidence>
<proteinExistence type="predicted"/>
<organism evidence="2 3">
    <name type="scientific">Paradesertivirga mongoliensis</name>
    <dbReference type="NCBI Taxonomy" id="2100740"/>
    <lineage>
        <taxon>Bacteria</taxon>
        <taxon>Pseudomonadati</taxon>
        <taxon>Bacteroidota</taxon>
        <taxon>Sphingobacteriia</taxon>
        <taxon>Sphingobacteriales</taxon>
        <taxon>Sphingobacteriaceae</taxon>
        <taxon>Paradesertivirga</taxon>
    </lineage>
</organism>
<feature type="domain" description="NTF2 fold" evidence="1">
    <location>
        <begin position="40"/>
        <end position="105"/>
    </location>
</feature>
<evidence type="ECO:0000313" key="3">
    <source>
        <dbReference type="Proteomes" id="UP001597387"/>
    </source>
</evidence>
<accession>A0ABW4ZKG5</accession>
<dbReference type="InterPro" id="IPR028921">
    <property type="entry name" value="NTF2_fold_dom"/>
</dbReference>
<protein>
    <submittedName>
        <fullName evidence="2">YbbC/YhhH family protein</fullName>
    </submittedName>
</protein>
<reference evidence="3" key="1">
    <citation type="journal article" date="2019" name="Int. J. Syst. Evol. Microbiol.">
        <title>The Global Catalogue of Microorganisms (GCM) 10K type strain sequencing project: providing services to taxonomists for standard genome sequencing and annotation.</title>
        <authorList>
            <consortium name="The Broad Institute Genomics Platform"/>
            <consortium name="The Broad Institute Genome Sequencing Center for Infectious Disease"/>
            <person name="Wu L."/>
            <person name="Ma J."/>
        </authorList>
    </citation>
    <scope>NUCLEOTIDE SEQUENCE [LARGE SCALE GENOMIC DNA]</scope>
    <source>
        <strain evidence="3">KCTC 42217</strain>
    </source>
</reference>
<gene>
    <name evidence="2" type="ORF">ACFSJU_07715</name>
</gene>
<dbReference type="Proteomes" id="UP001597387">
    <property type="component" value="Unassembled WGS sequence"/>
</dbReference>